<evidence type="ECO:0000256" key="1">
    <source>
        <dbReference type="SAM" id="SignalP"/>
    </source>
</evidence>
<comment type="caution">
    <text evidence="2">The sequence shown here is derived from an EMBL/GenBank/DDBJ whole genome shotgun (WGS) entry which is preliminary data.</text>
</comment>
<reference evidence="3" key="1">
    <citation type="submission" date="2017-08" db="EMBL/GenBank/DDBJ databases">
        <authorList>
            <person name="Huang Z."/>
        </authorList>
    </citation>
    <scope>NUCLEOTIDE SEQUENCE [LARGE SCALE GENOMIC DNA]</scope>
    <source>
        <strain evidence="3">SA5d-4</strain>
    </source>
</reference>
<dbReference type="AlphaFoldDB" id="A0A263BTE9"/>
<evidence type="ECO:0000313" key="2">
    <source>
        <dbReference type="EMBL" id="OZM56955.1"/>
    </source>
</evidence>
<gene>
    <name evidence="2" type="ORF">CIB95_09295</name>
</gene>
<protein>
    <recommendedName>
        <fullName evidence="4">DUF4382 domain-containing protein</fullName>
    </recommendedName>
</protein>
<evidence type="ECO:0008006" key="4">
    <source>
        <dbReference type="Google" id="ProtNLM"/>
    </source>
</evidence>
<keyword evidence="3" id="KW-1185">Reference proteome</keyword>
<accession>A0A263BTE9</accession>
<dbReference type="EMBL" id="NPIA01000004">
    <property type="protein sequence ID" value="OZM56955.1"/>
    <property type="molecule type" value="Genomic_DNA"/>
</dbReference>
<sequence>MSFFNKVTCISFVFILIAFISSCSSTEDTPVEDPTIVASFTQQGDKVTITWSSNITISAEHYGQDHVEGEGHVQVLVNGKEVATLKNRDPYIIEGLSPGTHEIKLELRKNNLEPYGVERLKVIVVKAKAFKATLDAEIVQSGNNVTITLDTNVKFSAENYGGAHIEGEGHGHIFVDGVKVFEIITNEPLTIEGLTAGKHVIEITLQKNDHRSYGVSKRIEVEIK</sequence>
<reference evidence="2 3" key="2">
    <citation type="submission" date="2017-09" db="EMBL/GenBank/DDBJ databases">
        <title>Bacillus patelloidae sp. nov., isolated from the intestinal tract of a marine limpet.</title>
        <authorList>
            <person name="Liu R."/>
            <person name="Dong C."/>
            <person name="Shao Z."/>
        </authorList>
    </citation>
    <scope>NUCLEOTIDE SEQUENCE [LARGE SCALE GENOMIC DNA]</scope>
    <source>
        <strain evidence="2 3">SA5d-4</strain>
    </source>
</reference>
<dbReference type="PROSITE" id="PS51257">
    <property type="entry name" value="PROKAR_LIPOPROTEIN"/>
    <property type="match status" value="1"/>
</dbReference>
<evidence type="ECO:0000313" key="3">
    <source>
        <dbReference type="Proteomes" id="UP000217083"/>
    </source>
</evidence>
<proteinExistence type="predicted"/>
<feature type="chain" id="PRO_5012424371" description="DUF4382 domain-containing protein" evidence="1">
    <location>
        <begin position="27"/>
        <end position="224"/>
    </location>
</feature>
<name>A0A263BTE9_9BACI</name>
<dbReference type="RefSeq" id="WP_094924477.1">
    <property type="nucleotide sequence ID" value="NZ_NPIA01000004.1"/>
</dbReference>
<keyword evidence="1" id="KW-0732">Signal</keyword>
<dbReference type="Proteomes" id="UP000217083">
    <property type="component" value="Unassembled WGS sequence"/>
</dbReference>
<organism evidence="2 3">
    <name type="scientific">Lottiidibacillus patelloidae</name>
    <dbReference type="NCBI Taxonomy" id="2670334"/>
    <lineage>
        <taxon>Bacteria</taxon>
        <taxon>Bacillati</taxon>
        <taxon>Bacillota</taxon>
        <taxon>Bacilli</taxon>
        <taxon>Bacillales</taxon>
        <taxon>Bacillaceae</taxon>
        <taxon>Lottiidibacillus</taxon>
    </lineage>
</organism>
<feature type="signal peptide" evidence="1">
    <location>
        <begin position="1"/>
        <end position="26"/>
    </location>
</feature>